<dbReference type="AlphaFoldDB" id="A0AB35IQ04"/>
<proteinExistence type="predicted"/>
<evidence type="ECO:0000313" key="1">
    <source>
        <dbReference type="EMBL" id="MDB7085683.1"/>
    </source>
</evidence>
<dbReference type="Proteomes" id="UP001211987">
    <property type="component" value="Unassembled WGS sequence"/>
</dbReference>
<reference evidence="1" key="1">
    <citation type="submission" date="2023-01" db="EMBL/GenBank/DDBJ databases">
        <title>Human gut microbiome strain richness.</title>
        <authorList>
            <person name="Chen-Liaw A."/>
        </authorList>
    </citation>
    <scope>NUCLEOTIDE SEQUENCE</scope>
    <source>
        <strain evidence="1">1001217st2_G6_1001217B_191108</strain>
    </source>
</reference>
<dbReference type="EMBL" id="JAQLKE010000048">
    <property type="protein sequence ID" value="MDB7085683.1"/>
    <property type="molecule type" value="Genomic_DNA"/>
</dbReference>
<protein>
    <submittedName>
        <fullName evidence="1">Uncharacterized protein</fullName>
    </submittedName>
</protein>
<accession>A0AB35IQ04</accession>
<dbReference type="RefSeq" id="WP_272019296.1">
    <property type="nucleotide sequence ID" value="NZ_CAACVM010000034.1"/>
</dbReference>
<sequence>MAQIPGYTIVDYGQVYRNKDIDETWEEEYVKQFGEEPNCFCIV</sequence>
<gene>
    <name evidence="1" type="ORF">PM738_17915</name>
</gene>
<name>A0AB35IQ04_9FIRM</name>
<evidence type="ECO:0000313" key="2">
    <source>
        <dbReference type="Proteomes" id="UP001211987"/>
    </source>
</evidence>
<comment type="caution">
    <text evidence="1">The sequence shown here is derived from an EMBL/GenBank/DDBJ whole genome shotgun (WGS) entry which is preliminary data.</text>
</comment>
<organism evidence="1 2">
    <name type="scientific">Thomasclavelia ramosa</name>
    <dbReference type="NCBI Taxonomy" id="1547"/>
    <lineage>
        <taxon>Bacteria</taxon>
        <taxon>Bacillati</taxon>
        <taxon>Bacillota</taxon>
        <taxon>Erysipelotrichia</taxon>
        <taxon>Erysipelotrichales</taxon>
        <taxon>Coprobacillaceae</taxon>
        <taxon>Thomasclavelia</taxon>
    </lineage>
</organism>